<dbReference type="OMA" id="PHFPEMA"/>
<dbReference type="STRING" id="1081105.A0A167H8M4"/>
<dbReference type="SUPFAM" id="SSF50800">
    <property type="entry name" value="PK beta-barrel domain-like"/>
    <property type="match status" value="1"/>
</dbReference>
<dbReference type="PROSITE" id="PS51340">
    <property type="entry name" value="MOSC"/>
    <property type="match status" value="1"/>
</dbReference>
<dbReference type="InterPro" id="IPR005302">
    <property type="entry name" value="MoCF_Sase_C"/>
</dbReference>
<dbReference type="AlphaFoldDB" id="A0A167H8M4"/>
<dbReference type="SUPFAM" id="SSF141673">
    <property type="entry name" value="MOSC N-terminal domain-like"/>
    <property type="match status" value="1"/>
</dbReference>
<gene>
    <name evidence="2" type="ORF">NOR_02106</name>
</gene>
<dbReference type="InterPro" id="IPR011037">
    <property type="entry name" value="Pyrv_Knase-like_insert_dom_sf"/>
</dbReference>
<dbReference type="Pfam" id="PF03476">
    <property type="entry name" value="MOSC_N"/>
    <property type="match status" value="1"/>
</dbReference>
<dbReference type="Proteomes" id="UP000243498">
    <property type="component" value="Unassembled WGS sequence"/>
</dbReference>
<evidence type="ECO:0000259" key="1">
    <source>
        <dbReference type="PROSITE" id="PS51340"/>
    </source>
</evidence>
<organism evidence="2 3">
    <name type="scientific">Metarhizium rileyi (strain RCEF 4871)</name>
    <name type="common">Nomuraea rileyi</name>
    <dbReference type="NCBI Taxonomy" id="1649241"/>
    <lineage>
        <taxon>Eukaryota</taxon>
        <taxon>Fungi</taxon>
        <taxon>Dikarya</taxon>
        <taxon>Ascomycota</taxon>
        <taxon>Pezizomycotina</taxon>
        <taxon>Sordariomycetes</taxon>
        <taxon>Hypocreomycetidae</taxon>
        <taxon>Hypocreales</taxon>
        <taxon>Clavicipitaceae</taxon>
        <taxon>Metarhizium</taxon>
    </lineage>
</organism>
<dbReference type="GO" id="GO:0030151">
    <property type="term" value="F:molybdenum ion binding"/>
    <property type="evidence" value="ECO:0007669"/>
    <property type="project" value="InterPro"/>
</dbReference>
<dbReference type="InterPro" id="IPR005303">
    <property type="entry name" value="MOCOS_middle"/>
</dbReference>
<dbReference type="GO" id="GO:0030170">
    <property type="term" value="F:pyridoxal phosphate binding"/>
    <property type="evidence" value="ECO:0007669"/>
    <property type="project" value="InterPro"/>
</dbReference>
<dbReference type="GO" id="GO:0003824">
    <property type="term" value="F:catalytic activity"/>
    <property type="evidence" value="ECO:0007669"/>
    <property type="project" value="InterPro"/>
</dbReference>
<feature type="domain" description="MOSC" evidence="1">
    <location>
        <begin position="171"/>
        <end position="324"/>
    </location>
</feature>
<name>A0A167H8M4_METRR</name>
<dbReference type="PANTHER" id="PTHR14237">
    <property type="entry name" value="MOLYBDOPTERIN COFACTOR SULFURASE MOSC"/>
    <property type="match status" value="1"/>
</dbReference>
<dbReference type="PANTHER" id="PTHR14237:SF34">
    <property type="entry name" value="MOSC DOMAIN PROTEIN (AFU_ORTHOLOGUE AFUA_2G07820)"/>
    <property type="match status" value="1"/>
</dbReference>
<dbReference type="Pfam" id="PF03473">
    <property type="entry name" value="MOSC"/>
    <property type="match status" value="1"/>
</dbReference>
<dbReference type="EMBL" id="AZHC01000005">
    <property type="protein sequence ID" value="OAA47616.1"/>
    <property type="molecule type" value="Genomic_DNA"/>
</dbReference>
<comment type="caution">
    <text evidence="2">The sequence shown here is derived from an EMBL/GenBank/DDBJ whole genome shotgun (WGS) entry which is preliminary data.</text>
</comment>
<reference evidence="2 3" key="1">
    <citation type="journal article" date="2016" name="Genome Biol. Evol.">
        <title>Divergent and convergent evolution of fungal pathogenicity.</title>
        <authorList>
            <person name="Shang Y."/>
            <person name="Xiao G."/>
            <person name="Zheng P."/>
            <person name="Cen K."/>
            <person name="Zhan S."/>
            <person name="Wang C."/>
        </authorList>
    </citation>
    <scope>NUCLEOTIDE SEQUENCE [LARGE SCALE GENOMIC DNA]</scope>
    <source>
        <strain evidence="2 3">RCEF 4871</strain>
    </source>
</reference>
<accession>A0A167H8M4</accession>
<proteinExistence type="predicted"/>
<evidence type="ECO:0000313" key="3">
    <source>
        <dbReference type="Proteomes" id="UP000243498"/>
    </source>
</evidence>
<protein>
    <submittedName>
        <fullName evidence="2">MOSC domain containing protein</fullName>
    </submittedName>
</protein>
<evidence type="ECO:0000313" key="2">
    <source>
        <dbReference type="EMBL" id="OAA47616.1"/>
    </source>
</evidence>
<keyword evidence="3" id="KW-1185">Reference proteome</keyword>
<dbReference type="OrthoDB" id="17255at2759"/>
<sequence>MKVTAIYVYPIKALRPIRLDKARLTPQGVQYDRRFMICRVDSADPSRLTKVQIDKVYPCGLFQQEMAGDAIHVSYLTPKDPVAPAHPMQDEVLKVPLNPDTSDLHTVNIDLHLSMVTAYRMGARYDDWFSACFGFNAALVYIGHGRRPVLGTYAPHVLIDRPPPQQRGWLSTMSGHGAGTGQPAKDKPWLAFSDLAPFLVASEKSLANVRARIPSSDVSMTAFRPNIVVDGESDYDEDFWAELSANQEPFLTMTKMCNRCSSLNVDYDTGRIADGERGTVLKKLMSDRRVDTGAKYSPVFGKYGFLNGGQENMLLSVGDEITVTKRADERPVFDWPLRARGAQPQFYQDS</sequence>